<comment type="subcellular location">
    <subcellularLocation>
        <location evidence="1">Plastid</location>
        <location evidence="1">Chloroplast</location>
    </subcellularLocation>
</comment>
<dbReference type="PANTHER" id="PTHR33926">
    <property type="entry name" value="PROTEIN TIC 22, CHLOROPLASTIC"/>
    <property type="match status" value="1"/>
</dbReference>
<dbReference type="InterPro" id="IPR007378">
    <property type="entry name" value="Tic22-like"/>
</dbReference>
<dbReference type="Gene3D" id="3.40.1350.100">
    <property type="match status" value="1"/>
</dbReference>
<keyword evidence="2" id="KW-0150">Chloroplast</keyword>
<sequence length="259" mass="26339">MASIAAAGARGGSEESASQQSVRRSSATTAASGRTVAAGAGAAIGELAVSDDALSAQLASVPVFAVTNTASEFILVGGGEGGDSDRQLCLFCFAERDAQALLATVQARDPRVGKSARVSTIGLDKVYRLACDSAGASDGIAFRFVPDSREVNAALKLQSEAGGDSQRFLGVPVFQAEGLTIRAAGRKYLPIFFSYSAAVSAAQAAYSKMPGRAAATPKVEVGSFESVARAMEEAAEGSDWGSVLFVPAGSDLMNKLLGA</sequence>
<dbReference type="GO" id="GO:0009507">
    <property type="term" value="C:chloroplast"/>
    <property type="evidence" value="ECO:0007669"/>
    <property type="project" value="UniProtKB-SubCell"/>
</dbReference>
<dbReference type="PANTHER" id="PTHR33926:SF4">
    <property type="entry name" value="PROTEIN TIC 22, CHLOROPLASTIC"/>
    <property type="match status" value="1"/>
</dbReference>
<evidence type="ECO:0000256" key="4">
    <source>
        <dbReference type="SAM" id="MobiDB-lite"/>
    </source>
</evidence>
<protein>
    <recommendedName>
        <fullName evidence="6">Protein TIC 22, chloroplastic</fullName>
    </recommendedName>
</protein>
<evidence type="ECO:0000256" key="1">
    <source>
        <dbReference type="ARBA" id="ARBA00004229"/>
    </source>
</evidence>
<evidence type="ECO:0000256" key="3">
    <source>
        <dbReference type="ARBA" id="ARBA00022640"/>
    </source>
</evidence>
<accession>A0A7R9Y7G3</accession>
<dbReference type="EMBL" id="HBDZ01014050">
    <property type="protein sequence ID" value="CAD8248662.1"/>
    <property type="molecule type" value="Transcribed_RNA"/>
</dbReference>
<dbReference type="GO" id="GO:0015031">
    <property type="term" value="P:protein transport"/>
    <property type="evidence" value="ECO:0007669"/>
    <property type="project" value="InterPro"/>
</dbReference>
<organism evidence="5">
    <name type="scientific">Prasinoderma coloniale</name>
    <dbReference type="NCBI Taxonomy" id="156133"/>
    <lineage>
        <taxon>Eukaryota</taxon>
        <taxon>Viridiplantae</taxon>
        <taxon>Prasinodermophyta</taxon>
        <taxon>Prasinodermophyceae</taxon>
        <taxon>Prasinodermales</taxon>
        <taxon>Prasinodermaceae</taxon>
        <taxon>Prasinoderma</taxon>
    </lineage>
</organism>
<proteinExistence type="predicted"/>
<dbReference type="AlphaFoldDB" id="A0A7R9Y7G3"/>
<name>A0A7R9Y7G3_9VIRI</name>
<dbReference type="Pfam" id="PF04278">
    <property type="entry name" value="Tic22"/>
    <property type="match status" value="1"/>
</dbReference>
<gene>
    <name evidence="5" type="ORF">PCOL08062_LOCUS10773</name>
</gene>
<reference evidence="5" key="1">
    <citation type="submission" date="2021-01" db="EMBL/GenBank/DDBJ databases">
        <authorList>
            <person name="Corre E."/>
            <person name="Pelletier E."/>
            <person name="Niang G."/>
            <person name="Scheremetjew M."/>
            <person name="Finn R."/>
            <person name="Kale V."/>
            <person name="Holt S."/>
            <person name="Cochrane G."/>
            <person name="Meng A."/>
            <person name="Brown T."/>
            <person name="Cohen L."/>
        </authorList>
    </citation>
    <scope>NUCLEOTIDE SEQUENCE</scope>
    <source>
        <strain evidence="5">CCMP1413</strain>
    </source>
</reference>
<feature type="region of interest" description="Disordered" evidence="4">
    <location>
        <begin position="1"/>
        <end position="29"/>
    </location>
</feature>
<evidence type="ECO:0008006" key="6">
    <source>
        <dbReference type="Google" id="ProtNLM"/>
    </source>
</evidence>
<evidence type="ECO:0000256" key="2">
    <source>
        <dbReference type="ARBA" id="ARBA00022528"/>
    </source>
</evidence>
<keyword evidence="3" id="KW-0934">Plastid</keyword>
<evidence type="ECO:0000313" key="5">
    <source>
        <dbReference type="EMBL" id="CAD8248662.1"/>
    </source>
</evidence>